<dbReference type="GO" id="GO:0006313">
    <property type="term" value="P:DNA transposition"/>
    <property type="evidence" value="ECO:0007669"/>
    <property type="project" value="InterPro"/>
</dbReference>
<evidence type="ECO:0000313" key="2">
    <source>
        <dbReference type="EMBL" id="MPM61903.1"/>
    </source>
</evidence>
<dbReference type="GO" id="GO:0004803">
    <property type="term" value="F:transposase activity"/>
    <property type="evidence" value="ECO:0007669"/>
    <property type="project" value="InterPro"/>
</dbReference>
<protein>
    <recommendedName>
        <fullName evidence="1">Transposase IS4-like domain-containing protein</fullName>
    </recommendedName>
</protein>
<accession>A0A645BFE4</accession>
<dbReference type="GO" id="GO:0003677">
    <property type="term" value="F:DNA binding"/>
    <property type="evidence" value="ECO:0007669"/>
    <property type="project" value="InterPro"/>
</dbReference>
<comment type="caution">
    <text evidence="2">The sequence shown here is derived from an EMBL/GenBank/DDBJ whole genome shotgun (WGS) entry which is preliminary data.</text>
</comment>
<reference evidence="2" key="1">
    <citation type="submission" date="2019-08" db="EMBL/GenBank/DDBJ databases">
        <authorList>
            <person name="Kucharzyk K."/>
            <person name="Murdoch R.W."/>
            <person name="Higgins S."/>
            <person name="Loffler F."/>
        </authorList>
    </citation>
    <scope>NUCLEOTIDE SEQUENCE</scope>
</reference>
<feature type="domain" description="Transposase IS4-like" evidence="1">
    <location>
        <begin position="3"/>
        <end position="268"/>
    </location>
</feature>
<proteinExistence type="predicted"/>
<dbReference type="Pfam" id="PF01609">
    <property type="entry name" value="DDE_Tnp_1"/>
    <property type="match status" value="1"/>
</dbReference>
<evidence type="ECO:0000259" key="1">
    <source>
        <dbReference type="Pfam" id="PF01609"/>
    </source>
</evidence>
<name>A0A645BFE4_9ZZZZ</name>
<dbReference type="InterPro" id="IPR002559">
    <property type="entry name" value="Transposase_11"/>
</dbReference>
<dbReference type="AlphaFoldDB" id="A0A645BFE4"/>
<organism evidence="2">
    <name type="scientific">bioreactor metagenome</name>
    <dbReference type="NCBI Taxonomy" id="1076179"/>
    <lineage>
        <taxon>unclassified sequences</taxon>
        <taxon>metagenomes</taxon>
        <taxon>ecological metagenomes</taxon>
    </lineage>
</organism>
<sequence length="347" mass="39087">MLPGSIADVSTLNSTVEWMESLGIKGRLVADRGFENANNIASLLDRGIDFTIPSNAREMPVKKLMTKAKKVMGDPDSIRRHEGRTYRVAEYEVGIADLESGHRYVTRLEQSEKDADSENALFDRCPKIKAFVILDPRKAADDMDNLMSAIEQAELELEGTVRRDPAKEFSKLPAFVRSHLEWSVDDDGIMHIERLQNSFSFDSNRAGMFIMFASEGTSWEEMMSSYDTRDWVEKAFDVYKTDADGSRSRTGDPDRARARFFIKMLALIMRIHIQNTIRDHEKDILSSKRKKDSVCGLTVNGVMRTLGTLMVIMSPGYVRLTPPSKTVRGIFSLFGLEEPVAGKIALS</sequence>
<gene>
    <name evidence="2" type="ORF">SDC9_108767</name>
</gene>
<dbReference type="EMBL" id="VSSQ01018583">
    <property type="protein sequence ID" value="MPM61903.1"/>
    <property type="molecule type" value="Genomic_DNA"/>
</dbReference>